<keyword evidence="4 11" id="KW-1133">Transmembrane helix</keyword>
<comment type="function">
    <text evidence="8">Required to protect lysosomal transporter MFSD1 from lysosomal proteolysis and for MFSD1 lysosomal localization.</text>
</comment>
<feature type="transmembrane region" description="Helical" evidence="11">
    <location>
        <begin position="384"/>
        <end position="409"/>
    </location>
</feature>
<organism evidence="13 14">
    <name type="scientific">Porites evermanni</name>
    <dbReference type="NCBI Taxonomy" id="104178"/>
    <lineage>
        <taxon>Eukaryota</taxon>
        <taxon>Metazoa</taxon>
        <taxon>Cnidaria</taxon>
        <taxon>Anthozoa</taxon>
        <taxon>Hexacorallia</taxon>
        <taxon>Scleractinia</taxon>
        <taxon>Fungiina</taxon>
        <taxon>Poritidae</taxon>
        <taxon>Porites</taxon>
    </lineage>
</organism>
<evidence type="ECO:0000313" key="13">
    <source>
        <dbReference type="EMBL" id="CAH3019337.1"/>
    </source>
</evidence>
<keyword evidence="6" id="KW-0325">Glycoprotein</keyword>
<evidence type="ECO:0000256" key="2">
    <source>
        <dbReference type="ARBA" id="ARBA00022692"/>
    </source>
</evidence>
<feature type="signal peptide" evidence="12">
    <location>
        <begin position="1"/>
        <end position="22"/>
    </location>
</feature>
<name>A0ABN8LQL5_9CNID</name>
<keyword evidence="2 11" id="KW-0812">Transmembrane</keyword>
<comment type="subunit">
    <text evidence="10">Interacts (via lumenal domain) with lysosomal protein MFSD1; the interaction starts while both proteins are still in the endoplasmic reticulum and is required for stabilization of MFSD1 in lysosomes but has no direct effect on its targeting to lysosomes or transporter activity.</text>
</comment>
<keyword evidence="7" id="KW-0458">Lysosome</keyword>
<dbReference type="Proteomes" id="UP001159427">
    <property type="component" value="Unassembled WGS sequence"/>
</dbReference>
<evidence type="ECO:0000256" key="4">
    <source>
        <dbReference type="ARBA" id="ARBA00022989"/>
    </source>
</evidence>
<evidence type="ECO:0000256" key="6">
    <source>
        <dbReference type="ARBA" id="ARBA00023180"/>
    </source>
</evidence>
<gene>
    <name evidence="13" type="ORF">PEVE_00002267</name>
</gene>
<keyword evidence="14" id="KW-1185">Reference proteome</keyword>
<comment type="similarity">
    <text evidence="1">Belongs to the GLMP family.</text>
</comment>
<dbReference type="InterPro" id="IPR029382">
    <property type="entry name" value="NCU-G1"/>
</dbReference>
<keyword evidence="3 12" id="KW-0732">Signal</keyword>
<dbReference type="EMBL" id="CALNXI010000113">
    <property type="protein sequence ID" value="CAH3019337.1"/>
    <property type="molecule type" value="Genomic_DNA"/>
</dbReference>
<protein>
    <recommendedName>
        <fullName evidence="15">Lysosomal protein NCU-G1</fullName>
    </recommendedName>
</protein>
<reference evidence="13 14" key="1">
    <citation type="submission" date="2022-05" db="EMBL/GenBank/DDBJ databases">
        <authorList>
            <consortium name="Genoscope - CEA"/>
            <person name="William W."/>
        </authorList>
    </citation>
    <scope>NUCLEOTIDE SEQUENCE [LARGE SCALE GENOMIC DNA]</scope>
</reference>
<evidence type="ECO:0000313" key="14">
    <source>
        <dbReference type="Proteomes" id="UP001159427"/>
    </source>
</evidence>
<evidence type="ECO:0000256" key="11">
    <source>
        <dbReference type="SAM" id="Phobius"/>
    </source>
</evidence>
<dbReference type="Pfam" id="PF15065">
    <property type="entry name" value="NCU-G1"/>
    <property type="match status" value="1"/>
</dbReference>
<accession>A0ABN8LQL5</accession>
<comment type="subcellular location">
    <subcellularLocation>
        <location evidence="9">Lysosome membrane</location>
        <topology evidence="9">Single-pass type I membrane protein</topology>
        <orientation evidence="9">Lumenal side</orientation>
    </subcellularLocation>
</comment>
<feature type="chain" id="PRO_5045945765" description="Lysosomal protein NCU-G1" evidence="12">
    <location>
        <begin position="23"/>
        <end position="425"/>
    </location>
</feature>
<evidence type="ECO:0000256" key="5">
    <source>
        <dbReference type="ARBA" id="ARBA00023136"/>
    </source>
</evidence>
<keyword evidence="5 11" id="KW-0472">Membrane</keyword>
<dbReference type="PANTHER" id="PTHR31981:SF1">
    <property type="entry name" value="GLYCOSYLATED LYSOSOMAL MEMBRANE PROTEIN"/>
    <property type="match status" value="1"/>
</dbReference>
<evidence type="ECO:0000256" key="7">
    <source>
        <dbReference type="ARBA" id="ARBA00023228"/>
    </source>
</evidence>
<sequence>MADGRAAVRIILLVGCFCLSSAIFSSNDNQERKISIVEFLCESPSYPDCRGKHYSIIHVVAESLDKRSAIHYLWSVIYSPTIVMAYFEKTGVNVTVDWKKVLTNGNLTDGISFTEYSEYITALVIPAIYEFQDPKDALFYTDWKKVKADTIVKHPFHKLNWEKPVIDRENNITTFKASMLGGEVTFQCNASFHQERESVLPRQQSSSNSTVLTLTLNNLTKLNKTRGNTRFIFELYSLTAQQSESTTCVKAEKYIDDEFTPAVFKTIIVNSTGTGGTAYSAWKPVAYIDKKRSLEEQVPSYAYYRNSHHFISSHCDSLPYSPYHPSSFSIAYHLEKYTFLSYGMNISFGRQKDGWYDGKEAKRYLSWSAVVGYGRPLSDHFSPVVLIIIIVGFGAPLLLIFVTVVYIIVKRFKAKKAASSYGIIN</sequence>
<evidence type="ECO:0000256" key="10">
    <source>
        <dbReference type="ARBA" id="ARBA00044960"/>
    </source>
</evidence>
<dbReference type="PANTHER" id="PTHR31981">
    <property type="entry name" value="GLYCOSYLATED LYSOSOMAL MEMBRANE PROTEIN"/>
    <property type="match status" value="1"/>
</dbReference>
<proteinExistence type="inferred from homology"/>
<evidence type="ECO:0008006" key="15">
    <source>
        <dbReference type="Google" id="ProtNLM"/>
    </source>
</evidence>
<evidence type="ECO:0000256" key="9">
    <source>
        <dbReference type="ARBA" id="ARBA00024189"/>
    </source>
</evidence>
<evidence type="ECO:0000256" key="8">
    <source>
        <dbReference type="ARBA" id="ARBA00024176"/>
    </source>
</evidence>
<evidence type="ECO:0000256" key="1">
    <source>
        <dbReference type="ARBA" id="ARBA00010599"/>
    </source>
</evidence>
<evidence type="ECO:0000256" key="3">
    <source>
        <dbReference type="ARBA" id="ARBA00022729"/>
    </source>
</evidence>
<evidence type="ECO:0000256" key="12">
    <source>
        <dbReference type="SAM" id="SignalP"/>
    </source>
</evidence>
<comment type="caution">
    <text evidence="13">The sequence shown here is derived from an EMBL/GenBank/DDBJ whole genome shotgun (WGS) entry which is preliminary data.</text>
</comment>